<reference evidence="1 2" key="1">
    <citation type="journal article" date="2012" name="PLoS ONE">
        <title>Genome sequence and transcriptome analysis of the radioresistant bacterium Deinococcus gobiensis: insights into the extreme environmental adaptations.</title>
        <authorList>
            <person name="Yuan M."/>
            <person name="Chen M."/>
            <person name="Zhang W."/>
            <person name="Lu W."/>
            <person name="Wang J."/>
            <person name="Yang M."/>
            <person name="Zhao P."/>
            <person name="Tang R."/>
            <person name="Li X."/>
            <person name="Hao Y."/>
            <person name="Zhou Z."/>
            <person name="Zhan Y."/>
            <person name="Yu H."/>
            <person name="Teng C."/>
            <person name="Yan Y."/>
            <person name="Ping S."/>
            <person name="Wang Y."/>
            <person name="Lin M."/>
        </authorList>
    </citation>
    <scope>NUCLEOTIDE SEQUENCE [LARGE SCALE GENOMIC DNA]</scope>
    <source>
        <strain evidence="2">DSM 21396 / JCM 16679 / CGMCC 1.7299 / I-0</strain>
        <plasmid evidence="1">P2</plasmid>
    </source>
</reference>
<dbReference type="Proteomes" id="UP000007575">
    <property type="component" value="Plasmid P2"/>
</dbReference>
<gene>
    <name evidence="1" type="ordered locus">DGo_PB0456</name>
</gene>
<sequence>MKRSDDHLKSVTLQGRDAHGHPVLLRVPGRWPRCTCELSAPVSIECAPVEFEQAQAEILERYGDMFRRLAGT</sequence>
<evidence type="ECO:0000313" key="1">
    <source>
        <dbReference type="EMBL" id="AFD27725.1"/>
    </source>
</evidence>
<protein>
    <submittedName>
        <fullName evidence="1">Uncharacterized protein</fullName>
    </submittedName>
</protein>
<proteinExistence type="predicted"/>
<accession>H8H2H8</accession>
<dbReference type="KEGG" id="dgo:DGo_PB0456"/>
<dbReference type="HOGENOM" id="CLU_2715689_0_0_0"/>
<dbReference type="AlphaFoldDB" id="H8H2H8"/>
<evidence type="ECO:0000313" key="2">
    <source>
        <dbReference type="Proteomes" id="UP000007575"/>
    </source>
</evidence>
<dbReference type="RefSeq" id="WP_014686817.1">
    <property type="nucleotide sequence ID" value="NC_017791.1"/>
</dbReference>
<name>H8H2H8_DEIGI</name>
<geneLocation type="plasmid" evidence="1 2">
    <name>P2</name>
</geneLocation>
<dbReference type="PATRIC" id="fig|745776.4.peg.3745"/>
<organism evidence="1 2">
    <name type="scientific">Deinococcus gobiensis (strain DSM 21396 / JCM 16679 / CGMCC 1.7299 / I-0)</name>
    <dbReference type="NCBI Taxonomy" id="745776"/>
    <lineage>
        <taxon>Bacteria</taxon>
        <taxon>Thermotogati</taxon>
        <taxon>Deinococcota</taxon>
        <taxon>Deinococci</taxon>
        <taxon>Deinococcales</taxon>
        <taxon>Deinococcaceae</taxon>
        <taxon>Deinococcus</taxon>
    </lineage>
</organism>
<dbReference type="EMBL" id="CP002193">
    <property type="protein sequence ID" value="AFD27725.1"/>
    <property type="molecule type" value="Genomic_DNA"/>
</dbReference>
<keyword evidence="1" id="KW-0614">Plasmid</keyword>
<keyword evidence="2" id="KW-1185">Reference proteome</keyword>